<dbReference type="Pfam" id="PF17853">
    <property type="entry name" value="GGDEF_2"/>
    <property type="match status" value="1"/>
</dbReference>
<feature type="domain" description="CdaR GGDEF-like" evidence="3">
    <location>
        <begin position="184"/>
        <end position="295"/>
    </location>
</feature>
<protein>
    <submittedName>
        <fullName evidence="4">PucR family transcriptional regulator</fullName>
    </submittedName>
</protein>
<evidence type="ECO:0000313" key="5">
    <source>
        <dbReference type="Proteomes" id="UP001519535"/>
    </source>
</evidence>
<dbReference type="EMBL" id="JAHCLR010000010">
    <property type="protein sequence ID" value="MBS9533475.1"/>
    <property type="molecule type" value="Genomic_DNA"/>
</dbReference>
<dbReference type="Pfam" id="PF13556">
    <property type="entry name" value="HTH_30"/>
    <property type="match status" value="1"/>
</dbReference>
<gene>
    <name evidence="4" type="ORF">KIH27_07720</name>
</gene>
<sequence length="408" mass="44474">MTWITPSPQVRELMKQGAHAVINAPMEWLDELDRATVASNPVLAADPVLAAAIGRTNRANLMYWATANVRDPGAPVPANLGAEPLGIARDLVRRGLDAAELDAYRVAEGVAWRRWMDIAFRMTTDPEHLRELLDVSSRSISAFIDSTLAGIAAQIELERDELTRGTHAERREVVTLLLDGAPISLQRAEARLGYPLQRPHTAAIIWTDDTAGDLSHLDRTAEAFAHAAGSSRPLSILASTASRWAWVAGSTDLDTDGLRTAIDATPDVRITIGPTGTGVEGFRRSHLAALTAQRMLTRLNSPQRLVFYTDVQVVALITQDPQAASEFISDVLGDFRSANTQLHTAVLTFIHEQCNASQTAARLYTHRSTLLRHLVRADQLLPKPLAQNIVQVAVALEALRWHGATATT</sequence>
<comment type="caution">
    <text evidence="4">The sequence shown here is derived from an EMBL/GenBank/DDBJ whole genome shotgun (WGS) entry which is preliminary data.</text>
</comment>
<keyword evidence="5" id="KW-1185">Reference proteome</keyword>
<dbReference type="InterPro" id="IPR041522">
    <property type="entry name" value="CdaR_GGDEF"/>
</dbReference>
<accession>A0ABS5RGQ0</accession>
<evidence type="ECO:0000259" key="2">
    <source>
        <dbReference type="Pfam" id="PF13556"/>
    </source>
</evidence>
<dbReference type="InterPro" id="IPR051448">
    <property type="entry name" value="CdaR-like_regulators"/>
</dbReference>
<dbReference type="RefSeq" id="WP_214092368.1">
    <property type="nucleotide sequence ID" value="NZ_JAHCLR010000010.1"/>
</dbReference>
<dbReference type="Proteomes" id="UP001519535">
    <property type="component" value="Unassembled WGS sequence"/>
</dbReference>
<evidence type="ECO:0000259" key="3">
    <source>
        <dbReference type="Pfam" id="PF17853"/>
    </source>
</evidence>
<organism evidence="4 5">
    <name type="scientific">Mycolicibacter acidiphilus</name>
    <dbReference type="NCBI Taxonomy" id="2835306"/>
    <lineage>
        <taxon>Bacteria</taxon>
        <taxon>Bacillati</taxon>
        <taxon>Actinomycetota</taxon>
        <taxon>Actinomycetes</taxon>
        <taxon>Mycobacteriales</taxon>
        <taxon>Mycobacteriaceae</taxon>
        <taxon>Mycolicibacter</taxon>
    </lineage>
</organism>
<dbReference type="Gene3D" id="1.10.10.2840">
    <property type="entry name" value="PucR C-terminal helix-turn-helix domain"/>
    <property type="match status" value="1"/>
</dbReference>
<reference evidence="4 5" key="1">
    <citation type="submission" date="2021-05" db="EMBL/GenBank/DDBJ databases">
        <title>Mycobacterium acidophilum sp. nov., an extremely acid-tolerant member of the genus Mycobacterium.</title>
        <authorList>
            <person name="Xia J."/>
        </authorList>
    </citation>
    <scope>NUCLEOTIDE SEQUENCE [LARGE SCALE GENOMIC DNA]</scope>
    <source>
        <strain evidence="4 5">M1</strain>
    </source>
</reference>
<evidence type="ECO:0000313" key="4">
    <source>
        <dbReference type="EMBL" id="MBS9533475.1"/>
    </source>
</evidence>
<dbReference type="InterPro" id="IPR042070">
    <property type="entry name" value="PucR_C-HTH_sf"/>
</dbReference>
<dbReference type="PANTHER" id="PTHR33744">
    <property type="entry name" value="CARBOHYDRATE DIACID REGULATOR"/>
    <property type="match status" value="1"/>
</dbReference>
<feature type="domain" description="PucR C-terminal helix-turn-helix" evidence="2">
    <location>
        <begin position="346"/>
        <end position="397"/>
    </location>
</feature>
<name>A0ABS5RGQ0_9MYCO</name>
<proteinExistence type="inferred from homology"/>
<comment type="similarity">
    <text evidence="1">Belongs to the CdaR family.</text>
</comment>
<evidence type="ECO:0000256" key="1">
    <source>
        <dbReference type="ARBA" id="ARBA00006754"/>
    </source>
</evidence>
<dbReference type="InterPro" id="IPR025736">
    <property type="entry name" value="PucR_C-HTH_dom"/>
</dbReference>
<dbReference type="PANTHER" id="PTHR33744:SF1">
    <property type="entry name" value="DNA-BINDING TRANSCRIPTIONAL ACTIVATOR ADER"/>
    <property type="match status" value="1"/>
</dbReference>